<dbReference type="AlphaFoldDB" id="A9RFH4"/>
<gene>
    <name evidence="6" type="primary">LOC112278002</name>
    <name evidence="5" type="ORF">PHYPA_030519</name>
</gene>
<dbReference type="PANTHER" id="PTHR31471">
    <property type="entry name" value="OS02G0116800 PROTEIN"/>
    <property type="match status" value="1"/>
</dbReference>
<keyword evidence="2" id="KW-0175">Coiled coil</keyword>
<feature type="compositionally biased region" description="Low complexity" evidence="3">
    <location>
        <begin position="98"/>
        <end position="120"/>
    </location>
</feature>
<dbReference type="InterPro" id="IPR005516">
    <property type="entry name" value="Remorin_C"/>
</dbReference>
<reference evidence="5 7" key="2">
    <citation type="journal article" date="2018" name="Plant J.">
        <title>The Physcomitrella patens chromosome-scale assembly reveals moss genome structure and evolution.</title>
        <authorList>
            <person name="Lang D."/>
            <person name="Ullrich K.K."/>
            <person name="Murat F."/>
            <person name="Fuchs J."/>
            <person name="Jenkins J."/>
            <person name="Haas F.B."/>
            <person name="Piednoel M."/>
            <person name="Gundlach H."/>
            <person name="Van Bel M."/>
            <person name="Meyberg R."/>
            <person name="Vives C."/>
            <person name="Morata J."/>
            <person name="Symeonidi A."/>
            <person name="Hiss M."/>
            <person name="Muchero W."/>
            <person name="Kamisugi Y."/>
            <person name="Saleh O."/>
            <person name="Blanc G."/>
            <person name="Decker E.L."/>
            <person name="van Gessel N."/>
            <person name="Grimwood J."/>
            <person name="Hayes R.D."/>
            <person name="Graham S.W."/>
            <person name="Gunter L.E."/>
            <person name="McDaniel S.F."/>
            <person name="Hoernstein S.N.W."/>
            <person name="Larsson A."/>
            <person name="Li F.W."/>
            <person name="Perroud P.F."/>
            <person name="Phillips J."/>
            <person name="Ranjan P."/>
            <person name="Rokshar D.S."/>
            <person name="Rothfels C.J."/>
            <person name="Schneider L."/>
            <person name="Shu S."/>
            <person name="Stevenson D.W."/>
            <person name="Thummler F."/>
            <person name="Tillich M."/>
            <person name="Villarreal Aguilar J.C."/>
            <person name="Widiez T."/>
            <person name="Wong G.K."/>
            <person name="Wymore A."/>
            <person name="Zhang Y."/>
            <person name="Zimmer A.D."/>
            <person name="Quatrano R.S."/>
            <person name="Mayer K.F.X."/>
            <person name="Goodstein D."/>
            <person name="Casacuberta J.M."/>
            <person name="Vandepoele K."/>
            <person name="Reski R."/>
            <person name="Cuming A.C."/>
            <person name="Tuskan G.A."/>
            <person name="Maumus F."/>
            <person name="Salse J."/>
            <person name="Schmutz J."/>
            <person name="Rensing S.A."/>
        </authorList>
    </citation>
    <scope>NUCLEOTIDE SEQUENCE [LARGE SCALE GENOMIC DNA]</scope>
    <source>
        <strain evidence="6 7">cv. Gransden 2004</strain>
    </source>
</reference>
<evidence type="ECO:0000259" key="4">
    <source>
        <dbReference type="Pfam" id="PF03763"/>
    </source>
</evidence>
<feature type="domain" description="Remorin C-terminal" evidence="4">
    <location>
        <begin position="602"/>
        <end position="702"/>
    </location>
</feature>
<evidence type="ECO:0000256" key="3">
    <source>
        <dbReference type="SAM" id="MobiDB-lite"/>
    </source>
</evidence>
<feature type="coiled-coil region" evidence="2">
    <location>
        <begin position="635"/>
        <end position="677"/>
    </location>
</feature>
<dbReference type="Proteomes" id="UP000006727">
    <property type="component" value="Chromosome 26"/>
</dbReference>
<dbReference type="EnsemblPlants" id="Pp3c26_11400V3.2">
    <property type="protein sequence ID" value="Pp3c26_11400V3.2"/>
    <property type="gene ID" value="Pp3c26_11400"/>
</dbReference>
<sequence>MVACNQTGDGGRTVQADQVKAAPGTLVHDVETESLPYPKSRAGHRALDSKSCNPCSTPASFKEGYHHRVGKDSPTQHILLGRLQSEDESGESSPTCVIKNSAMRSNSSSSTMSTISKASSEPGRGREGRYRGTRRGGISTPDYDDEASPRAFPASEPRKIGDTRRLEKSGCTIPTRPILKGAPLLRRVETDSSAAKENGWSMAHDDLRGEAKESQTAPFKSIQSALADKTVEPGARKVKRGGIPLTKTPQSASVMNGSAGIFSFNATYMPRTGYDSNSLHELDGKATESDSLTRVHAHKTLRIPLLKPTPSKWDDAEKWLSCGDTPAKTTTTTTRSTSGPLLAQMVASQAGILMPRRGPLSSQFDRYYSGPLTGFAFQQTTGLTENVDVAEKKSSARSPGAGGVLLDFSPDEKEKLNLLLNRYSSMEGGVEAANNGSVSPECNGSFLKLARRGARPKVESPPIDSELRNEFSRIAATRDMGTAMTPIVSVEASRTGTPIRSTTPEKNPVNNIQAGPTIIATCNDDAHGAATENKAAAAESPRAWSEKELQEKTRQEILALGTQLGKANITAWAKGEEKDVETVLEGNKGAQELENLQRSVLATRAAAWEEAEKAKYMSRFQQDEAKIRAWEEHEKAKAEAEMRRVEVKVEHMKAHALEKLTNKLAMAQRQAVELRTAAEARRAKAANRAARKAEAMKTHGKFINLLFLSYLCT</sequence>
<dbReference type="OrthoDB" id="1900877at2759"/>
<accession>A9RFH4</accession>
<dbReference type="Pfam" id="PF03763">
    <property type="entry name" value="Remorin_C"/>
    <property type="match status" value="1"/>
</dbReference>
<dbReference type="EMBL" id="ABEU02000026">
    <property type="protein sequence ID" value="PNR27038.1"/>
    <property type="molecule type" value="Genomic_DNA"/>
</dbReference>
<protein>
    <recommendedName>
        <fullName evidence="4">Remorin C-terminal domain-containing protein</fullName>
    </recommendedName>
</protein>
<feature type="region of interest" description="Disordered" evidence="3">
    <location>
        <begin position="83"/>
        <end position="158"/>
    </location>
</feature>
<dbReference type="Gramene" id="Pp3c26_11400V3.2">
    <property type="protein sequence ID" value="Pp3c26_11400V3.2"/>
    <property type="gene ID" value="Pp3c26_11400"/>
</dbReference>
<name>A9RFH4_PHYPA</name>
<dbReference type="Gramene" id="Pp3c26_11400V3.1">
    <property type="protein sequence ID" value="Pp3c26_11400V3.1"/>
    <property type="gene ID" value="Pp3c26_11400"/>
</dbReference>
<evidence type="ECO:0000256" key="1">
    <source>
        <dbReference type="ARBA" id="ARBA00005711"/>
    </source>
</evidence>
<dbReference type="GeneID" id="112278002"/>
<dbReference type="eggNOG" id="ENOG502QTYR">
    <property type="taxonomic scope" value="Eukaryota"/>
</dbReference>
<proteinExistence type="inferred from homology"/>
<evidence type="ECO:0000313" key="6">
    <source>
        <dbReference type="EnsemblPlants" id="Pp3c26_11400V3.1"/>
    </source>
</evidence>
<reference evidence="5 7" key="1">
    <citation type="journal article" date="2008" name="Science">
        <title>The Physcomitrella genome reveals evolutionary insights into the conquest of land by plants.</title>
        <authorList>
            <person name="Rensing S."/>
            <person name="Lang D."/>
            <person name="Zimmer A."/>
            <person name="Terry A."/>
            <person name="Salamov A."/>
            <person name="Shapiro H."/>
            <person name="Nishiyama T."/>
            <person name="Perroud P.-F."/>
            <person name="Lindquist E."/>
            <person name="Kamisugi Y."/>
            <person name="Tanahashi T."/>
            <person name="Sakakibara K."/>
            <person name="Fujita T."/>
            <person name="Oishi K."/>
            <person name="Shin-I T."/>
            <person name="Kuroki Y."/>
            <person name="Toyoda A."/>
            <person name="Suzuki Y."/>
            <person name="Hashimoto A."/>
            <person name="Yamaguchi K."/>
            <person name="Sugano A."/>
            <person name="Kohara Y."/>
            <person name="Fujiyama A."/>
            <person name="Anterola A."/>
            <person name="Aoki S."/>
            <person name="Ashton N."/>
            <person name="Barbazuk W.B."/>
            <person name="Barker E."/>
            <person name="Bennetzen J."/>
            <person name="Bezanilla M."/>
            <person name="Blankenship R."/>
            <person name="Cho S.H."/>
            <person name="Dutcher S."/>
            <person name="Estelle M."/>
            <person name="Fawcett J.A."/>
            <person name="Gundlach H."/>
            <person name="Hanada K."/>
            <person name="Heyl A."/>
            <person name="Hicks K.A."/>
            <person name="Hugh J."/>
            <person name="Lohr M."/>
            <person name="Mayer K."/>
            <person name="Melkozernov A."/>
            <person name="Murata T."/>
            <person name="Nelson D."/>
            <person name="Pils B."/>
            <person name="Prigge M."/>
            <person name="Reiss B."/>
            <person name="Renner T."/>
            <person name="Rombauts S."/>
            <person name="Rushton P."/>
            <person name="Sanderfoot A."/>
            <person name="Schween G."/>
            <person name="Shiu S.-H."/>
            <person name="Stueber K."/>
            <person name="Theodoulou F.L."/>
            <person name="Tu H."/>
            <person name="Van de Peer Y."/>
            <person name="Verrier P.J."/>
            <person name="Waters E."/>
            <person name="Wood A."/>
            <person name="Yang L."/>
            <person name="Cove D."/>
            <person name="Cuming A."/>
            <person name="Hasebe M."/>
            <person name="Lucas S."/>
            <person name="Mishler D.B."/>
            <person name="Reski R."/>
            <person name="Grigoriev I."/>
            <person name="Quatrano R.S."/>
            <person name="Boore J.L."/>
        </authorList>
    </citation>
    <scope>NUCLEOTIDE SEQUENCE [LARGE SCALE GENOMIC DNA]</scope>
    <source>
        <strain evidence="6 7">cv. Gransden 2004</strain>
    </source>
</reference>
<comment type="similarity">
    <text evidence="1">Belongs to the remorin family.</text>
</comment>
<dbReference type="HOGENOM" id="CLU_414136_0_0_1"/>
<evidence type="ECO:0000313" key="5">
    <source>
        <dbReference type="EMBL" id="PNR27038.1"/>
    </source>
</evidence>
<dbReference type="PANTHER" id="PTHR31471:SF1">
    <property type="entry name" value="OS12G0613600 PROTEIN"/>
    <property type="match status" value="1"/>
</dbReference>
<evidence type="ECO:0000256" key="2">
    <source>
        <dbReference type="SAM" id="Coils"/>
    </source>
</evidence>
<organism evidence="5">
    <name type="scientific">Physcomitrium patens</name>
    <name type="common">Spreading-leaved earth moss</name>
    <name type="synonym">Physcomitrella patens</name>
    <dbReference type="NCBI Taxonomy" id="3218"/>
    <lineage>
        <taxon>Eukaryota</taxon>
        <taxon>Viridiplantae</taxon>
        <taxon>Streptophyta</taxon>
        <taxon>Embryophyta</taxon>
        <taxon>Bryophyta</taxon>
        <taxon>Bryophytina</taxon>
        <taxon>Bryopsida</taxon>
        <taxon>Funariidae</taxon>
        <taxon>Funariales</taxon>
        <taxon>Funariaceae</taxon>
        <taxon>Physcomitrium</taxon>
    </lineage>
</organism>
<dbReference type="PaxDb" id="3218-PP1S6_222V6.1"/>
<keyword evidence="7" id="KW-1185">Reference proteome</keyword>
<dbReference type="EnsemblPlants" id="Pp3c26_11400V3.1">
    <property type="protein sequence ID" value="Pp3c26_11400V3.1"/>
    <property type="gene ID" value="Pp3c26_11400"/>
</dbReference>
<reference evidence="6" key="3">
    <citation type="submission" date="2020-12" db="UniProtKB">
        <authorList>
            <consortium name="EnsemblPlants"/>
        </authorList>
    </citation>
    <scope>IDENTIFICATION</scope>
</reference>
<dbReference type="RefSeq" id="XP_024366719.2">
    <property type="nucleotide sequence ID" value="XM_024510951.2"/>
</dbReference>
<evidence type="ECO:0000313" key="7">
    <source>
        <dbReference type="Proteomes" id="UP000006727"/>
    </source>
</evidence>